<gene>
    <name evidence="1" type="ORF">SAMN05660330_03179</name>
</gene>
<name>A0A1H0TNG4_9BACT</name>
<dbReference type="STRING" id="91360.SAMN05660330_03179"/>
<reference evidence="1 2" key="1">
    <citation type="submission" date="2016-10" db="EMBL/GenBank/DDBJ databases">
        <authorList>
            <person name="de Groot N.N."/>
        </authorList>
    </citation>
    <scope>NUCLEOTIDE SEQUENCE [LARGE SCALE GENOMIC DNA]</scope>
    <source>
        <strain evidence="1 2">DSM 12130</strain>
    </source>
</reference>
<dbReference type="EMBL" id="FNJI01000025">
    <property type="protein sequence ID" value="SDP55549.1"/>
    <property type="molecule type" value="Genomic_DNA"/>
</dbReference>
<sequence>MISIHTNGEKIAEYESLIYIPDIAVTEPGYIKMISVKDSANAKHEYHAMAQMAYFEFQDGELETEEIEQVLMVETAKEQIEFRDGIMLCRKEDGGFKVLVRPNVNVKKILEAGYRYCTRWVRLDI</sequence>
<dbReference type="OrthoDB" id="5432242at2"/>
<dbReference type="RefSeq" id="WP_092224577.1">
    <property type="nucleotide sequence ID" value="NZ_FNJI01000025.1"/>
</dbReference>
<evidence type="ECO:0000313" key="2">
    <source>
        <dbReference type="Proteomes" id="UP000199073"/>
    </source>
</evidence>
<dbReference type="Proteomes" id="UP000199073">
    <property type="component" value="Unassembled WGS sequence"/>
</dbReference>
<organism evidence="1 2">
    <name type="scientific">Desulforhopalus singaporensis</name>
    <dbReference type="NCBI Taxonomy" id="91360"/>
    <lineage>
        <taxon>Bacteria</taxon>
        <taxon>Pseudomonadati</taxon>
        <taxon>Thermodesulfobacteriota</taxon>
        <taxon>Desulfobulbia</taxon>
        <taxon>Desulfobulbales</taxon>
        <taxon>Desulfocapsaceae</taxon>
        <taxon>Desulforhopalus</taxon>
    </lineage>
</organism>
<proteinExistence type="predicted"/>
<accession>A0A1H0TNG4</accession>
<keyword evidence="2" id="KW-1185">Reference proteome</keyword>
<dbReference type="AlphaFoldDB" id="A0A1H0TNG4"/>
<protein>
    <submittedName>
        <fullName evidence="1">Uncharacterized protein</fullName>
    </submittedName>
</protein>
<evidence type="ECO:0000313" key="1">
    <source>
        <dbReference type="EMBL" id="SDP55549.1"/>
    </source>
</evidence>